<evidence type="ECO:0000313" key="2">
    <source>
        <dbReference type="EMBL" id="GFO26364.1"/>
    </source>
</evidence>
<dbReference type="Proteomes" id="UP000735302">
    <property type="component" value="Unassembled WGS sequence"/>
</dbReference>
<comment type="caution">
    <text evidence="2">The sequence shown here is derived from an EMBL/GenBank/DDBJ whole genome shotgun (WGS) entry which is preliminary data.</text>
</comment>
<organism evidence="2 3">
    <name type="scientific">Plakobranchus ocellatus</name>
    <dbReference type="NCBI Taxonomy" id="259542"/>
    <lineage>
        <taxon>Eukaryota</taxon>
        <taxon>Metazoa</taxon>
        <taxon>Spiralia</taxon>
        <taxon>Lophotrochozoa</taxon>
        <taxon>Mollusca</taxon>
        <taxon>Gastropoda</taxon>
        <taxon>Heterobranchia</taxon>
        <taxon>Euthyneura</taxon>
        <taxon>Panpulmonata</taxon>
        <taxon>Sacoglossa</taxon>
        <taxon>Placobranchoidea</taxon>
        <taxon>Plakobranchidae</taxon>
        <taxon>Plakobranchus</taxon>
    </lineage>
</organism>
<keyword evidence="3" id="KW-1185">Reference proteome</keyword>
<accession>A0AAV4C5M8</accession>
<feature type="compositionally biased region" description="Acidic residues" evidence="1">
    <location>
        <begin position="25"/>
        <end position="60"/>
    </location>
</feature>
<evidence type="ECO:0000313" key="3">
    <source>
        <dbReference type="Proteomes" id="UP000735302"/>
    </source>
</evidence>
<sequence>MMVVDHFYENTAVAVPAATATAAYGDEDNDHNDDADDNDEDNDDENEHDDDGNVDDDNVDDENMNMIIMTAIKSLYLTIEQLGEGAKTERVVVSPERKRRKQIGGDRAGVMWAGAENQRHTFSEQMLV</sequence>
<proteinExistence type="predicted"/>
<name>A0AAV4C5M8_9GAST</name>
<protein>
    <submittedName>
        <fullName evidence="2">Uncharacterized protein</fullName>
    </submittedName>
</protein>
<gene>
    <name evidence="2" type="ORF">PoB_005286900</name>
</gene>
<evidence type="ECO:0000256" key="1">
    <source>
        <dbReference type="SAM" id="MobiDB-lite"/>
    </source>
</evidence>
<feature type="region of interest" description="Disordered" evidence="1">
    <location>
        <begin position="19"/>
        <end position="60"/>
    </location>
</feature>
<reference evidence="2 3" key="1">
    <citation type="journal article" date="2021" name="Elife">
        <title>Chloroplast acquisition without the gene transfer in kleptoplastic sea slugs, Plakobranchus ocellatus.</title>
        <authorList>
            <person name="Maeda T."/>
            <person name="Takahashi S."/>
            <person name="Yoshida T."/>
            <person name="Shimamura S."/>
            <person name="Takaki Y."/>
            <person name="Nagai Y."/>
            <person name="Toyoda A."/>
            <person name="Suzuki Y."/>
            <person name="Arimoto A."/>
            <person name="Ishii H."/>
            <person name="Satoh N."/>
            <person name="Nishiyama T."/>
            <person name="Hasebe M."/>
            <person name="Maruyama T."/>
            <person name="Minagawa J."/>
            <person name="Obokata J."/>
            <person name="Shigenobu S."/>
        </authorList>
    </citation>
    <scope>NUCLEOTIDE SEQUENCE [LARGE SCALE GENOMIC DNA]</scope>
</reference>
<dbReference type="EMBL" id="BLXT01005820">
    <property type="protein sequence ID" value="GFO26364.1"/>
    <property type="molecule type" value="Genomic_DNA"/>
</dbReference>
<dbReference type="AlphaFoldDB" id="A0AAV4C5M8"/>